<feature type="region of interest" description="Disordered" evidence="1">
    <location>
        <begin position="1"/>
        <end position="23"/>
    </location>
</feature>
<evidence type="ECO:0000313" key="3">
    <source>
        <dbReference type="Proteomes" id="UP000605986"/>
    </source>
</evidence>
<dbReference type="EMBL" id="JAADJG010000713">
    <property type="protein sequence ID" value="KAF4438788.1"/>
    <property type="molecule type" value="Genomic_DNA"/>
</dbReference>
<gene>
    <name evidence="2" type="ORF">F53441_12708</name>
</gene>
<name>A0A8H4JXL7_9HYPO</name>
<comment type="caution">
    <text evidence="2">The sequence shown here is derived from an EMBL/GenBank/DDBJ whole genome shotgun (WGS) entry which is preliminary data.</text>
</comment>
<dbReference type="PANTHER" id="PTHR33112">
    <property type="entry name" value="DOMAIN PROTEIN, PUTATIVE-RELATED"/>
    <property type="match status" value="1"/>
</dbReference>
<dbReference type="Proteomes" id="UP000605986">
    <property type="component" value="Unassembled WGS sequence"/>
</dbReference>
<evidence type="ECO:0000313" key="2">
    <source>
        <dbReference type="EMBL" id="KAF4438788.1"/>
    </source>
</evidence>
<protein>
    <submittedName>
        <fullName evidence="2">HET-domain-containing protein</fullName>
    </submittedName>
</protein>
<evidence type="ECO:0000256" key="1">
    <source>
        <dbReference type="SAM" id="MobiDB-lite"/>
    </source>
</evidence>
<reference evidence="2" key="1">
    <citation type="submission" date="2020-01" db="EMBL/GenBank/DDBJ databases">
        <title>Identification and distribution of gene clusters putatively required for synthesis of sphingolipid metabolism inhibitors in phylogenetically diverse species of the filamentous fungus Fusarium.</title>
        <authorList>
            <person name="Kim H.-S."/>
            <person name="Busman M."/>
            <person name="Brown D.W."/>
            <person name="Divon H."/>
            <person name="Uhlig S."/>
            <person name="Proctor R.H."/>
        </authorList>
    </citation>
    <scope>NUCLEOTIDE SEQUENCE</scope>
    <source>
        <strain evidence="2">NRRL 53441</strain>
    </source>
</reference>
<dbReference type="PANTHER" id="PTHR33112:SF16">
    <property type="entry name" value="HETEROKARYON INCOMPATIBILITY DOMAIN-CONTAINING PROTEIN"/>
    <property type="match status" value="1"/>
</dbReference>
<dbReference type="OrthoDB" id="5362512at2759"/>
<feature type="compositionally biased region" description="Low complexity" evidence="1">
    <location>
        <begin position="7"/>
        <end position="20"/>
    </location>
</feature>
<organism evidence="2 3">
    <name type="scientific">Fusarium austroafricanum</name>
    <dbReference type="NCBI Taxonomy" id="2364996"/>
    <lineage>
        <taxon>Eukaryota</taxon>
        <taxon>Fungi</taxon>
        <taxon>Dikarya</taxon>
        <taxon>Ascomycota</taxon>
        <taxon>Pezizomycotina</taxon>
        <taxon>Sordariomycetes</taxon>
        <taxon>Hypocreomycetidae</taxon>
        <taxon>Hypocreales</taxon>
        <taxon>Nectriaceae</taxon>
        <taxon>Fusarium</taxon>
        <taxon>Fusarium concolor species complex</taxon>
    </lineage>
</organism>
<dbReference type="AlphaFoldDB" id="A0A8H4JXL7"/>
<proteinExistence type="predicted"/>
<keyword evidence="3" id="KW-1185">Reference proteome</keyword>
<accession>A0A8H4JXL7</accession>
<sequence length="338" mass="38135">MIEEEGSSGSSNSDSDSSDSIYNPKKPSKLMKWKPLKLSVGNLELSPQMFIDCDLTIFDGLGIKGWEKFKAQLEEWKIGKPWASLVEARPIRGMSHELMKWVALIKLFSRCSLSFYSDKLVAISGMAQTLAPALNCDYLAGLWRKDLEHQLLWKVTQPRPAPEKSHTRGPSWTWASVDGAIEIQEWRGYFYDRIPGDITWMAKVGNASVRLGEIGRYGHVRSGHLTLTGRLGVFRIINNEPEISVNTNENPGIKRPWVRAFWDTQELTEKFGTPDPRTYVKHHSTYGAEKGIKGSMDPRDIFFAPVRVMDSDPDGSDYEQPMLTGLLLLPTNTISLES</sequence>